<keyword evidence="2" id="KW-1185">Reference proteome</keyword>
<dbReference type="Proteomes" id="UP001642482">
    <property type="component" value="Unassembled WGS sequence"/>
</dbReference>
<comment type="caution">
    <text evidence="1">The sequence shown here is derived from an EMBL/GenBank/DDBJ whole genome shotgun (WGS) entry which is preliminary data.</text>
</comment>
<dbReference type="EMBL" id="CAWUHD010000075">
    <property type="protein sequence ID" value="CAK7227788.1"/>
    <property type="molecule type" value="Genomic_DNA"/>
</dbReference>
<proteinExistence type="predicted"/>
<gene>
    <name evidence="1" type="ORF">SEUCBS140593_006694</name>
</gene>
<accession>A0ABP0C6Z3</accession>
<sequence>MAANKKKMPYDVILDDQLEPTYVPRVSKAAQEAANEMAETHCDDDISDRLRDDSRYLKNANRDIVRLLANARRIYAENPDAPLLLPGHKMVNDHAGPGTTHKFEYKNPRPMTLAQGQDGGVNICIYQQRRVRPGEDDPVSIKKTVFPFSRIAPRHQVDKGTACVGVMPNEFTVRRPPRKGAVAANVVRVIKKKTTTAASKRKNWLQRKLAEYLLRQPAKLPSMPLCVTSEGQHGRRRDEAIQGGMSRQVEEDIIMLFLA</sequence>
<organism evidence="1 2">
    <name type="scientific">Sporothrix eucalyptigena</name>
    <dbReference type="NCBI Taxonomy" id="1812306"/>
    <lineage>
        <taxon>Eukaryota</taxon>
        <taxon>Fungi</taxon>
        <taxon>Dikarya</taxon>
        <taxon>Ascomycota</taxon>
        <taxon>Pezizomycotina</taxon>
        <taxon>Sordariomycetes</taxon>
        <taxon>Sordariomycetidae</taxon>
        <taxon>Ophiostomatales</taxon>
        <taxon>Ophiostomataceae</taxon>
        <taxon>Sporothrix</taxon>
    </lineage>
</organism>
<reference evidence="1 2" key="1">
    <citation type="submission" date="2024-01" db="EMBL/GenBank/DDBJ databases">
        <authorList>
            <person name="Allen C."/>
            <person name="Tagirdzhanova G."/>
        </authorList>
    </citation>
    <scope>NUCLEOTIDE SEQUENCE [LARGE SCALE GENOMIC DNA]</scope>
</reference>
<name>A0ABP0C6Z3_9PEZI</name>
<protein>
    <submittedName>
        <fullName evidence="1">Uncharacterized protein</fullName>
    </submittedName>
</protein>
<evidence type="ECO:0000313" key="1">
    <source>
        <dbReference type="EMBL" id="CAK7227788.1"/>
    </source>
</evidence>
<evidence type="ECO:0000313" key="2">
    <source>
        <dbReference type="Proteomes" id="UP001642482"/>
    </source>
</evidence>